<feature type="transmembrane region" description="Helical" evidence="2">
    <location>
        <begin position="24"/>
        <end position="48"/>
    </location>
</feature>
<dbReference type="PANTHER" id="PTHR37013">
    <property type="entry name" value="INTEGRAL MEMBRANE PROTEIN (AFU_ORTHOLOGUE AFUA_1G05950)-RELATED"/>
    <property type="match status" value="1"/>
</dbReference>
<dbReference type="OrthoDB" id="405906at2759"/>
<evidence type="ECO:0000259" key="3">
    <source>
        <dbReference type="Pfam" id="PF24802"/>
    </source>
</evidence>
<sequence length="313" mass="34739">MADLEAIPPGLVHGLEAEGTATKAAVAVFLTIALANAIELIVLILWTFHRYRGLYFWSMIVSVSGVILNSIGSILHYFNFGPLWLGLPLLYTGFMIMVPPQSLVLYSRLYLVFYNDRILRYLLIVIIIALVLLLTPDTVITYVAAALRTPPANLAYNIIERYQVTGFSVLEISLSLFYVYATAKLLRHSPEGKPRIKQILYELLAINFIAIVLDVASIVLQFINLNYLQICLKPLIYSIKLKMELAILGRLVAFTNLRRAKIQLGARNAEFMGTAFGLDDLGSRGTGNEGSGFVPSGATETNSTRRLSRAIHT</sequence>
<proteinExistence type="predicted"/>
<organism evidence="4 5">
    <name type="scientific">Aspergillus sydowii CBS 593.65</name>
    <dbReference type="NCBI Taxonomy" id="1036612"/>
    <lineage>
        <taxon>Eukaryota</taxon>
        <taxon>Fungi</taxon>
        <taxon>Dikarya</taxon>
        <taxon>Ascomycota</taxon>
        <taxon>Pezizomycotina</taxon>
        <taxon>Eurotiomycetes</taxon>
        <taxon>Eurotiomycetidae</taxon>
        <taxon>Eurotiales</taxon>
        <taxon>Aspergillaceae</taxon>
        <taxon>Aspergillus</taxon>
        <taxon>Aspergillus subgen. Nidulantes</taxon>
    </lineage>
</organism>
<dbReference type="EMBL" id="KV878602">
    <property type="protein sequence ID" value="OJJ52383.1"/>
    <property type="molecule type" value="Genomic_DNA"/>
</dbReference>
<dbReference type="GeneID" id="63759360"/>
<dbReference type="PANTHER" id="PTHR37013:SF6">
    <property type="entry name" value="INTEGRAL MEMBRANE PROTEIN"/>
    <property type="match status" value="1"/>
</dbReference>
<feature type="transmembrane region" description="Helical" evidence="2">
    <location>
        <begin position="55"/>
        <end position="78"/>
    </location>
</feature>
<reference evidence="5" key="1">
    <citation type="journal article" date="2017" name="Genome Biol.">
        <title>Comparative genomics reveals high biological diversity and specific adaptations in the industrially and medically important fungal genus Aspergillus.</title>
        <authorList>
            <person name="de Vries R.P."/>
            <person name="Riley R."/>
            <person name="Wiebenga A."/>
            <person name="Aguilar-Osorio G."/>
            <person name="Amillis S."/>
            <person name="Uchima C.A."/>
            <person name="Anderluh G."/>
            <person name="Asadollahi M."/>
            <person name="Askin M."/>
            <person name="Barry K."/>
            <person name="Battaglia E."/>
            <person name="Bayram O."/>
            <person name="Benocci T."/>
            <person name="Braus-Stromeyer S.A."/>
            <person name="Caldana C."/>
            <person name="Canovas D."/>
            <person name="Cerqueira G.C."/>
            <person name="Chen F."/>
            <person name="Chen W."/>
            <person name="Choi C."/>
            <person name="Clum A."/>
            <person name="Dos Santos R.A."/>
            <person name="Damasio A.R."/>
            <person name="Diallinas G."/>
            <person name="Emri T."/>
            <person name="Fekete E."/>
            <person name="Flipphi M."/>
            <person name="Freyberg S."/>
            <person name="Gallo A."/>
            <person name="Gournas C."/>
            <person name="Habgood R."/>
            <person name="Hainaut M."/>
            <person name="Harispe M.L."/>
            <person name="Henrissat B."/>
            <person name="Hilden K.S."/>
            <person name="Hope R."/>
            <person name="Hossain A."/>
            <person name="Karabika E."/>
            <person name="Karaffa L."/>
            <person name="Karanyi Z."/>
            <person name="Krasevec N."/>
            <person name="Kuo A."/>
            <person name="Kusch H."/>
            <person name="LaButti K."/>
            <person name="Lagendijk E.L."/>
            <person name="Lapidus A."/>
            <person name="Levasseur A."/>
            <person name="Lindquist E."/>
            <person name="Lipzen A."/>
            <person name="Logrieco A.F."/>
            <person name="MacCabe A."/>
            <person name="Maekelae M.R."/>
            <person name="Malavazi I."/>
            <person name="Melin P."/>
            <person name="Meyer V."/>
            <person name="Mielnichuk N."/>
            <person name="Miskei M."/>
            <person name="Molnar A.P."/>
            <person name="Mule G."/>
            <person name="Ngan C.Y."/>
            <person name="Orejas M."/>
            <person name="Orosz E."/>
            <person name="Ouedraogo J.P."/>
            <person name="Overkamp K.M."/>
            <person name="Park H.-S."/>
            <person name="Perrone G."/>
            <person name="Piumi F."/>
            <person name="Punt P.J."/>
            <person name="Ram A.F."/>
            <person name="Ramon A."/>
            <person name="Rauscher S."/>
            <person name="Record E."/>
            <person name="Riano-Pachon D.M."/>
            <person name="Robert V."/>
            <person name="Roehrig J."/>
            <person name="Ruller R."/>
            <person name="Salamov A."/>
            <person name="Salih N.S."/>
            <person name="Samson R.A."/>
            <person name="Sandor E."/>
            <person name="Sanguinetti M."/>
            <person name="Schuetze T."/>
            <person name="Sepcic K."/>
            <person name="Shelest E."/>
            <person name="Sherlock G."/>
            <person name="Sophianopoulou V."/>
            <person name="Squina F.M."/>
            <person name="Sun H."/>
            <person name="Susca A."/>
            <person name="Todd R.B."/>
            <person name="Tsang A."/>
            <person name="Unkles S.E."/>
            <person name="van de Wiele N."/>
            <person name="van Rossen-Uffink D."/>
            <person name="Oliveira J.V."/>
            <person name="Vesth T.C."/>
            <person name="Visser J."/>
            <person name="Yu J.-H."/>
            <person name="Zhou M."/>
            <person name="Andersen M.R."/>
            <person name="Archer D.B."/>
            <person name="Baker S.E."/>
            <person name="Benoit I."/>
            <person name="Brakhage A.A."/>
            <person name="Braus G.H."/>
            <person name="Fischer R."/>
            <person name="Frisvad J.C."/>
            <person name="Goldman G.H."/>
            <person name="Houbraken J."/>
            <person name="Oakley B."/>
            <person name="Pocsi I."/>
            <person name="Scazzocchio C."/>
            <person name="Seiboth B."/>
            <person name="vanKuyk P.A."/>
            <person name="Wortman J."/>
            <person name="Dyer P.S."/>
            <person name="Grigoriev I.V."/>
        </authorList>
    </citation>
    <scope>NUCLEOTIDE SEQUENCE [LARGE SCALE GENOMIC DNA]</scope>
    <source>
        <strain evidence="5">CBS 593.65</strain>
    </source>
</reference>
<evidence type="ECO:0000313" key="5">
    <source>
        <dbReference type="Proteomes" id="UP000184356"/>
    </source>
</evidence>
<evidence type="ECO:0000313" key="4">
    <source>
        <dbReference type="EMBL" id="OJJ52383.1"/>
    </source>
</evidence>
<dbReference type="InterPro" id="IPR056120">
    <property type="entry name" value="DUF7703"/>
</dbReference>
<name>A0A1L9SZC2_9EURO</name>
<dbReference type="VEuPathDB" id="FungiDB:ASPSYDRAFT_164817"/>
<keyword evidence="2" id="KW-1133">Transmembrane helix</keyword>
<dbReference type="AlphaFoldDB" id="A0A1L9SZC2"/>
<keyword evidence="5" id="KW-1185">Reference proteome</keyword>
<dbReference type="Proteomes" id="UP000184356">
    <property type="component" value="Unassembled WGS sequence"/>
</dbReference>
<feature type="transmembrane region" description="Helical" evidence="2">
    <location>
        <begin position="84"/>
        <end position="106"/>
    </location>
</feature>
<evidence type="ECO:0000256" key="1">
    <source>
        <dbReference type="SAM" id="MobiDB-lite"/>
    </source>
</evidence>
<dbReference type="Pfam" id="PF24802">
    <property type="entry name" value="DUF7703"/>
    <property type="match status" value="1"/>
</dbReference>
<keyword evidence="2" id="KW-0472">Membrane</keyword>
<evidence type="ECO:0000256" key="2">
    <source>
        <dbReference type="SAM" id="Phobius"/>
    </source>
</evidence>
<gene>
    <name evidence="4" type="ORF">ASPSYDRAFT_164817</name>
</gene>
<protein>
    <recommendedName>
        <fullName evidence="3">DUF7703 domain-containing protein</fullName>
    </recommendedName>
</protein>
<keyword evidence="2" id="KW-0812">Transmembrane</keyword>
<feature type="transmembrane region" description="Helical" evidence="2">
    <location>
        <begin position="204"/>
        <end position="223"/>
    </location>
</feature>
<accession>A0A1L9SZC2</accession>
<feature type="region of interest" description="Disordered" evidence="1">
    <location>
        <begin position="290"/>
        <end position="313"/>
    </location>
</feature>
<feature type="transmembrane region" description="Helical" evidence="2">
    <location>
        <begin position="118"/>
        <end position="144"/>
    </location>
</feature>
<feature type="domain" description="DUF7703" evidence="3">
    <location>
        <begin position="27"/>
        <end position="258"/>
    </location>
</feature>
<dbReference type="RefSeq" id="XP_040696189.1">
    <property type="nucleotide sequence ID" value="XM_040843287.1"/>
</dbReference>
<feature type="transmembrane region" description="Helical" evidence="2">
    <location>
        <begin position="164"/>
        <end position="183"/>
    </location>
</feature>